<dbReference type="InterPro" id="IPR052566">
    <property type="entry name" value="Non-lysos_glucosylceramidase"/>
</dbReference>
<keyword evidence="1" id="KW-0732">Signal</keyword>
<dbReference type="AlphaFoldDB" id="A0A385SNS7"/>
<keyword evidence="5" id="KW-1185">Reference proteome</keyword>
<gene>
    <name evidence="4" type="ORF">D4L85_23900</name>
</gene>
<proteinExistence type="predicted"/>
<evidence type="ECO:0000259" key="2">
    <source>
        <dbReference type="Pfam" id="PF04685"/>
    </source>
</evidence>
<dbReference type="InterPro" id="IPR012341">
    <property type="entry name" value="6hp_glycosidase-like_sf"/>
</dbReference>
<reference evidence="5" key="1">
    <citation type="submission" date="2018-09" db="EMBL/GenBank/DDBJ databases">
        <title>Chryseolinea sp. KIS68-18 isolated from soil.</title>
        <authorList>
            <person name="Weon H.-Y."/>
            <person name="Kwon S.-W."/>
            <person name="Lee S.A."/>
        </authorList>
    </citation>
    <scope>NUCLEOTIDE SEQUENCE [LARGE SCALE GENOMIC DNA]</scope>
    <source>
        <strain evidence="5">KIS68-18</strain>
    </source>
</reference>
<sequence>MLDVRFLCWVLWGGQCSFNNPKTTTMKKYFVVLLWSALLAPVAQAQKSSWPVLKHYEKEATDRIAMPVGGIGTGNISIGGNGQWKDVEMMNKPGIGFYGSTTPKQAPLFMVYTEDPDGKKESRALVGPIPPYEYAGSEGSTAPNHGFPRFASATFDAAYPFAVVNLEDPEMPVSAKVKVFNPFIPADADASGIPVAVIRYALTNKTSEPLTVAVAGSLDNFIGMDGFKVEFNSFNRAIVPQGAKDNRNAFRKTDRLAGIYMTSDSVDKDASTWGTMALTTSEMDKNYRISYRTAFNPKGWNANMNDMWMDFADDGVFKDITFDEQEDSPRAGLAVKLSLGPNETKEVQFFLTWHFPNRKDWNDKQTVGNYYTTRYADAWDVAEKTLTALPDLERKTLEFVTLFLQSDYPDVVKEAALFNTSTLRSQTAFRTRDGNFFGWEGAFASTGSCYGNCTHVWNYEHATPFLFGELAKKMREVEYTYGLWDDTGLMSFRVSLPLEKNKSWKAAAADGQMGTVMKVYREWQLSGDDAFLKKVYPGVKKALAFAWIKGGWDADKDGVMEGCQHNTMDIEYYGPNPEIEFWYLGALKAAGAMANYVKDKEFETTCKQLFVRGSQWTDAHLFNGEFYIHQIQPVASKEAIAPGLLIGMGSKDLKDPDFQIGEGCLVDQLVGQNMAHICDLGYLANPEHVKKTLQSIRRYNYVKTFGDHFNNMRSYALGNEAGLMLTAYPDPSKRPAIPLSYWSEAWTGLEYTAATGMLYEGMREEALSTITDVRDRFNGIKRNPFNEEECGNHYARAMASWSAIVALSEFHYSAPTAKFTITSTPGNYFWSNGYSWGMAHVAHENNTTQVKIEVHGGTLKLKTVATKGAEATLKKMVVLSEGGEQTLNLVQK</sequence>
<dbReference type="GO" id="GO:0005975">
    <property type="term" value="P:carbohydrate metabolic process"/>
    <property type="evidence" value="ECO:0007669"/>
    <property type="project" value="InterPro"/>
</dbReference>
<feature type="domain" description="Glycosyl-hydrolase family 116 catalytic region" evidence="2">
    <location>
        <begin position="503"/>
        <end position="802"/>
    </location>
</feature>
<evidence type="ECO:0000313" key="5">
    <source>
        <dbReference type="Proteomes" id="UP000266183"/>
    </source>
</evidence>
<dbReference type="EMBL" id="CP032382">
    <property type="protein sequence ID" value="AYB33443.1"/>
    <property type="molecule type" value="Genomic_DNA"/>
</dbReference>
<dbReference type="PANTHER" id="PTHR12654">
    <property type="entry name" value="BILE ACID BETA-GLUCOSIDASE-RELATED"/>
    <property type="match status" value="1"/>
</dbReference>
<dbReference type="Pfam" id="PF12215">
    <property type="entry name" value="Glyco_hydr_116N"/>
    <property type="match status" value="1"/>
</dbReference>
<protein>
    <recommendedName>
        <fullName evidence="6">Glycosyl-hydrolase family 116 catalytic region domain-containing protein</fullName>
    </recommendedName>
</protein>
<accession>A0A385SNS7</accession>
<evidence type="ECO:0000313" key="4">
    <source>
        <dbReference type="EMBL" id="AYB33443.1"/>
    </source>
</evidence>
<dbReference type="InterPro" id="IPR008928">
    <property type="entry name" value="6-hairpin_glycosidase_sf"/>
</dbReference>
<dbReference type="KEGG" id="chk:D4L85_23900"/>
<dbReference type="Proteomes" id="UP000266183">
    <property type="component" value="Chromosome"/>
</dbReference>
<feature type="chain" id="PRO_5017360105" description="Glycosyl-hydrolase family 116 catalytic region domain-containing protein" evidence="1">
    <location>
        <begin position="46"/>
        <end position="892"/>
    </location>
</feature>
<name>A0A385SNS7_9BACT</name>
<dbReference type="InterPro" id="IPR006775">
    <property type="entry name" value="GH116_catalytic"/>
</dbReference>
<dbReference type="PANTHER" id="PTHR12654:SF0">
    <property type="entry name" value="NON-LYSOSOMAL GLUCOSYLCERAMIDASE"/>
    <property type="match status" value="1"/>
</dbReference>
<evidence type="ECO:0000259" key="3">
    <source>
        <dbReference type="Pfam" id="PF12215"/>
    </source>
</evidence>
<feature type="domain" description="Glycosyl-hydrolase family 116 N-terminal" evidence="3">
    <location>
        <begin position="65"/>
        <end position="389"/>
    </location>
</feature>
<evidence type="ECO:0008006" key="6">
    <source>
        <dbReference type="Google" id="ProtNLM"/>
    </source>
</evidence>
<dbReference type="Pfam" id="PF04685">
    <property type="entry name" value="DUF608"/>
    <property type="match status" value="1"/>
</dbReference>
<dbReference type="GO" id="GO:0008422">
    <property type="term" value="F:beta-glucosidase activity"/>
    <property type="evidence" value="ECO:0007669"/>
    <property type="project" value="TreeGrafter"/>
</dbReference>
<dbReference type="Gene3D" id="1.50.10.10">
    <property type="match status" value="1"/>
</dbReference>
<dbReference type="InterPro" id="IPR024462">
    <property type="entry name" value="GH116_N"/>
</dbReference>
<evidence type="ECO:0000256" key="1">
    <source>
        <dbReference type="SAM" id="SignalP"/>
    </source>
</evidence>
<organism evidence="4 5">
    <name type="scientific">Chryseolinea soli</name>
    <dbReference type="NCBI Taxonomy" id="2321403"/>
    <lineage>
        <taxon>Bacteria</taxon>
        <taxon>Pseudomonadati</taxon>
        <taxon>Bacteroidota</taxon>
        <taxon>Cytophagia</taxon>
        <taxon>Cytophagales</taxon>
        <taxon>Fulvivirgaceae</taxon>
        <taxon>Chryseolinea</taxon>
    </lineage>
</organism>
<feature type="signal peptide" evidence="1">
    <location>
        <begin position="1"/>
        <end position="45"/>
    </location>
</feature>
<dbReference type="SUPFAM" id="SSF48208">
    <property type="entry name" value="Six-hairpin glycosidases"/>
    <property type="match status" value="1"/>
</dbReference>